<dbReference type="InterPro" id="IPR038765">
    <property type="entry name" value="Papain-like_cys_pep_sf"/>
</dbReference>
<dbReference type="Proteomes" id="UP000523795">
    <property type="component" value="Unassembled WGS sequence"/>
</dbReference>
<comment type="caution">
    <text evidence="2">The sequence shown here is derived from an EMBL/GenBank/DDBJ whole genome shotgun (WGS) entry which is preliminary data.</text>
</comment>
<dbReference type="EMBL" id="JAAZSR010000034">
    <property type="protein sequence ID" value="NKX49734.1"/>
    <property type="molecule type" value="Genomic_DNA"/>
</dbReference>
<dbReference type="InterPro" id="IPR002931">
    <property type="entry name" value="Transglutaminase-like"/>
</dbReference>
<reference evidence="2 3" key="1">
    <citation type="submission" date="2020-04" db="EMBL/GenBank/DDBJ databases">
        <authorList>
            <person name="Liu S."/>
        </authorList>
    </citation>
    <scope>NUCLEOTIDE SEQUENCE [LARGE SCALE GENOMIC DNA]</scope>
    <source>
        <strain evidence="2 3">CGMCC 1.15091</strain>
    </source>
</reference>
<gene>
    <name evidence="2" type="ORF">HER39_03925</name>
</gene>
<sequence>MRRAVSARIAAKTTANTSMVFAVAAVRNPGFETFEEQPTVLVNSEPARVGEVEDVHGSRLHLLEVAEPSTVELDYSATVTGRAVPEAVDEVDQIKYVRPSRYCESDHLLPTSYAEFGSLEGAGLLAAVRDWVGRELSYVGGSSRSTDGAVQTLLARRGVCRDYSHLVVSLLRAKDVPARLAAVYAPGPTPMDFHAVAEAYVDAAWHVVDATGLATRHSLLRISTGRDASDTAFLSTVGGSLSLQELKVTAEIDEPVPDAGPAALVQLG</sequence>
<organism evidence="2 3">
    <name type="scientific">Arthrobacter deserti</name>
    <dbReference type="NCBI Taxonomy" id="1742687"/>
    <lineage>
        <taxon>Bacteria</taxon>
        <taxon>Bacillati</taxon>
        <taxon>Actinomycetota</taxon>
        <taxon>Actinomycetes</taxon>
        <taxon>Micrococcales</taxon>
        <taxon>Micrococcaceae</taxon>
        <taxon>Arthrobacter</taxon>
    </lineage>
</organism>
<evidence type="ECO:0000313" key="2">
    <source>
        <dbReference type="EMBL" id="NKX49734.1"/>
    </source>
</evidence>
<dbReference type="SUPFAM" id="SSF54001">
    <property type="entry name" value="Cysteine proteinases"/>
    <property type="match status" value="1"/>
</dbReference>
<evidence type="ECO:0000259" key="1">
    <source>
        <dbReference type="SMART" id="SM00460"/>
    </source>
</evidence>
<accession>A0ABX1JKA7</accession>
<keyword evidence="3" id="KW-1185">Reference proteome</keyword>
<protein>
    <submittedName>
        <fullName evidence="2">Transglutaminase family protein</fullName>
    </submittedName>
</protein>
<dbReference type="SMART" id="SM00460">
    <property type="entry name" value="TGc"/>
    <property type="match status" value="1"/>
</dbReference>
<name>A0ABX1JKA7_9MICC</name>
<dbReference type="PANTHER" id="PTHR33490">
    <property type="entry name" value="BLR5614 PROTEIN-RELATED"/>
    <property type="match status" value="1"/>
</dbReference>
<dbReference type="PANTHER" id="PTHR33490:SF12">
    <property type="entry name" value="BLL5557 PROTEIN"/>
    <property type="match status" value="1"/>
</dbReference>
<feature type="domain" description="Transglutaminase-like" evidence="1">
    <location>
        <begin position="152"/>
        <end position="212"/>
    </location>
</feature>
<evidence type="ECO:0000313" key="3">
    <source>
        <dbReference type="Proteomes" id="UP000523795"/>
    </source>
</evidence>
<proteinExistence type="predicted"/>
<dbReference type="Gene3D" id="3.10.620.30">
    <property type="match status" value="1"/>
</dbReference>
<dbReference type="Pfam" id="PF01841">
    <property type="entry name" value="Transglut_core"/>
    <property type="match status" value="1"/>
</dbReference>
<dbReference type="Gene3D" id="2.60.40.2250">
    <property type="match status" value="1"/>
</dbReference>